<dbReference type="NCBIfam" id="TIGR01509">
    <property type="entry name" value="HAD-SF-IA-v3"/>
    <property type="match status" value="1"/>
</dbReference>
<protein>
    <submittedName>
        <fullName evidence="1">Beta-phosphoglucomutase</fullName>
    </submittedName>
</protein>
<reference evidence="1 2" key="1">
    <citation type="submission" date="2022-01" db="EMBL/GenBank/DDBJ databases">
        <title>Novel bile acid biosynthetic pathways are enriched in the microbiome of centenarians.</title>
        <authorList>
            <person name="Sato Y."/>
            <person name="Atarashi K."/>
            <person name="Plichta R.D."/>
            <person name="Arai Y."/>
            <person name="Sasajima S."/>
            <person name="Kearney M.S."/>
            <person name="Suda W."/>
            <person name="Takeshita K."/>
            <person name="Sasaki T."/>
            <person name="Okamoto S."/>
            <person name="Skelly N.A."/>
            <person name="Okamura Y."/>
            <person name="Vlamakis H."/>
            <person name="Li Y."/>
            <person name="Tanoue T."/>
            <person name="Takei H."/>
            <person name="Nittono H."/>
            <person name="Narushima S."/>
            <person name="Irie J."/>
            <person name="Itoh H."/>
            <person name="Moriya K."/>
            <person name="Sugiura Y."/>
            <person name="Suematsu M."/>
            <person name="Moritoki N."/>
            <person name="Shibata S."/>
            <person name="Littman R.D."/>
            <person name="Fischbach A.M."/>
            <person name="Uwamino Y."/>
            <person name="Inoue T."/>
            <person name="Honda A."/>
            <person name="Hattori M."/>
            <person name="Murai T."/>
            <person name="Xavier J.R."/>
            <person name="Hirose N."/>
            <person name="Honda K."/>
        </authorList>
    </citation>
    <scope>NUCLEOTIDE SEQUENCE [LARGE SCALE GENOMIC DNA]</scope>
    <source>
        <strain evidence="1 2">CE91-St30</strain>
    </source>
</reference>
<dbReference type="InterPro" id="IPR023198">
    <property type="entry name" value="PGP-like_dom2"/>
</dbReference>
<keyword evidence="2" id="KW-1185">Reference proteome</keyword>
<dbReference type="SFLD" id="SFLDG01129">
    <property type="entry name" value="C1.5:_HAD__Beta-PGM__Phosphata"/>
    <property type="match status" value="1"/>
</dbReference>
<dbReference type="InterPro" id="IPR036412">
    <property type="entry name" value="HAD-like_sf"/>
</dbReference>
<dbReference type="InterPro" id="IPR006439">
    <property type="entry name" value="HAD-SF_hydro_IA"/>
</dbReference>
<dbReference type="Gene3D" id="3.40.50.1000">
    <property type="entry name" value="HAD superfamily/HAD-like"/>
    <property type="match status" value="1"/>
</dbReference>
<evidence type="ECO:0000313" key="2">
    <source>
        <dbReference type="Proteomes" id="UP001320544"/>
    </source>
</evidence>
<accession>A0ABN6MFD7</accession>
<sequence length="217" mass="23391">MAIGAVFDCDGTLLDSMEAWHIVQSDLAKRAGIVSTDELTVELGPMTIPEAGAHLHAKYGVGIDADDVVSMIDEGMLEYYRNHAKPRPGALEFVEALNELGVSCSVASSSPQSYLQAGLARAGFTPYLDAIVSVDDVGASKRDPAVFNQACKLMGTRIDETWGFEDSLYALLTLKRAGYKTVGIYDSDLAGTFDQLAEVADVAVRAFDELDPRMFVE</sequence>
<dbReference type="Gene3D" id="1.10.150.240">
    <property type="entry name" value="Putative phosphatase, domain 2"/>
    <property type="match status" value="1"/>
</dbReference>
<dbReference type="CDD" id="cd07505">
    <property type="entry name" value="HAD_BPGM-like"/>
    <property type="match status" value="1"/>
</dbReference>
<dbReference type="SUPFAM" id="SSF56784">
    <property type="entry name" value="HAD-like"/>
    <property type="match status" value="1"/>
</dbReference>
<dbReference type="Pfam" id="PF13419">
    <property type="entry name" value="HAD_2"/>
    <property type="match status" value="1"/>
</dbReference>
<dbReference type="Proteomes" id="UP001320544">
    <property type="component" value="Chromosome"/>
</dbReference>
<evidence type="ECO:0000313" key="1">
    <source>
        <dbReference type="EMBL" id="BDE95248.1"/>
    </source>
</evidence>
<gene>
    <name evidence="1" type="ORF">CE91St30_05810</name>
</gene>
<dbReference type="RefSeq" id="WP_244411680.1">
    <property type="nucleotide sequence ID" value="NZ_AP025564.1"/>
</dbReference>
<dbReference type="InterPro" id="IPR041492">
    <property type="entry name" value="HAD_2"/>
</dbReference>
<dbReference type="EMBL" id="AP025564">
    <property type="protein sequence ID" value="BDE95248.1"/>
    <property type="molecule type" value="Genomic_DNA"/>
</dbReference>
<dbReference type="PANTHER" id="PTHR18901">
    <property type="entry name" value="2-DEOXYGLUCOSE-6-PHOSPHATE PHOSPHATASE 2"/>
    <property type="match status" value="1"/>
</dbReference>
<dbReference type="InterPro" id="IPR023214">
    <property type="entry name" value="HAD_sf"/>
</dbReference>
<organism evidence="1 2">
    <name type="scientific">Raoultibacter timonensis</name>
    <dbReference type="NCBI Taxonomy" id="1907662"/>
    <lineage>
        <taxon>Bacteria</taxon>
        <taxon>Bacillati</taxon>
        <taxon>Actinomycetota</taxon>
        <taxon>Coriobacteriia</taxon>
        <taxon>Eggerthellales</taxon>
        <taxon>Eggerthellaceae</taxon>
        <taxon>Raoultibacter</taxon>
    </lineage>
</organism>
<dbReference type="PANTHER" id="PTHR18901:SF38">
    <property type="entry name" value="PSEUDOURIDINE-5'-PHOSPHATASE"/>
    <property type="match status" value="1"/>
</dbReference>
<proteinExistence type="predicted"/>
<name>A0ABN6MFD7_9ACTN</name>
<dbReference type="SFLD" id="SFLDS00003">
    <property type="entry name" value="Haloacid_Dehalogenase"/>
    <property type="match status" value="1"/>
</dbReference>